<dbReference type="HOGENOM" id="CLU_005733_1_0_1"/>
<dbReference type="PANTHER" id="PTHR40626:SF18">
    <property type="entry name" value="NICOTINATE CATABOLISM CLUSTER-SPECIFIC TRANSCRIPTION FACTOR"/>
    <property type="match status" value="1"/>
</dbReference>
<gene>
    <name evidence="10" type="ORF">PV04_09690</name>
</gene>
<keyword evidence="6" id="KW-0539">Nucleus</keyword>
<evidence type="ECO:0000256" key="2">
    <source>
        <dbReference type="ARBA" id="ARBA00022723"/>
    </source>
</evidence>
<dbReference type="PROSITE" id="PS00028">
    <property type="entry name" value="ZINC_FINGER_C2H2_1"/>
    <property type="match status" value="2"/>
</dbReference>
<feature type="domain" description="C2H2-type" evidence="9">
    <location>
        <begin position="15"/>
        <end position="39"/>
    </location>
</feature>
<evidence type="ECO:0000256" key="8">
    <source>
        <dbReference type="SAM" id="MobiDB-lite"/>
    </source>
</evidence>
<dbReference type="GO" id="GO:0005634">
    <property type="term" value="C:nucleus"/>
    <property type="evidence" value="ECO:0007669"/>
    <property type="project" value="UniProtKB-SubCell"/>
</dbReference>
<name>A0A0D2FD16_9EURO</name>
<evidence type="ECO:0000259" key="9">
    <source>
        <dbReference type="PROSITE" id="PS50157"/>
    </source>
</evidence>
<dbReference type="AlphaFoldDB" id="A0A0D2FD16"/>
<feature type="region of interest" description="Disordered" evidence="8">
    <location>
        <begin position="289"/>
        <end position="334"/>
    </location>
</feature>
<dbReference type="GO" id="GO:0000978">
    <property type="term" value="F:RNA polymerase II cis-regulatory region sequence-specific DNA binding"/>
    <property type="evidence" value="ECO:0007669"/>
    <property type="project" value="InterPro"/>
</dbReference>
<keyword evidence="11" id="KW-1185">Reference proteome</keyword>
<evidence type="ECO:0000313" key="11">
    <source>
        <dbReference type="Proteomes" id="UP000054266"/>
    </source>
</evidence>
<dbReference type="InterPro" id="IPR007219">
    <property type="entry name" value="XnlR_reg_dom"/>
</dbReference>
<proteinExistence type="predicted"/>
<dbReference type="InterPro" id="IPR051059">
    <property type="entry name" value="VerF-like"/>
</dbReference>
<sequence>MATSPHATDASQKMFICPEPSCRKSFARREHLHRHQYNHKDCDLTCARCMAHFRRRDLLDRHLKRHQQKDIEAGGEGRGNLATRKRLWRDSDGRVVNASRPRKIPSPRADGSPHSGFHRHSALPSPPTSTSGVDQGGDVTYLHDPWTSIDMSFMPADGQDPDFLSDSTWATHSLMAATASEVPDHDISFPDTTISFSAPLPTLQYYSWLFGSDIPHAGDDRSLSQSPTQSQSMTAETLTGPDAPITEIQDAFAPPTPFDVTGSVQQAAVTAPSTGPASAHVAANAISVPIPAQRPPSSPRQYPHPTPHREADFDELPPPDCWARERPTKLPVMTNQARDGLMQLICQSRPSRPDKSEISPCDPLLSSASLQEYCDLFFTRFNLTYPLIHPATFDTSTAPPLLLMSVVLLGATYADKKAHLLAVCIHDTMRPLIHSSKDFGPRPPLWMLQTILLVECFGKTRAGERQHDMSNMYHGLQINLLRRSECLHTHIQPWDETTQTLDEYWRQAVEVEQMRRLALISFMWDTQHAIFFAQILCMNASELKVTLPWDTAVWDAETAEEWWEWTRASPAPQPYLTILQMYTDPHGSSAPRHLNVLSRVLILHGLMSLSWDFRRRDQTALKNVTTTPAVGPSSSSSRWQSKISACYTRWKVDFDRYTKDVLGSLPPTASAQRFLRFTVAHSAVYHTAQILLEVEIADLQIHAGARHILGRPVSELDRRRSRARLDEFFHTRDAGGSVARATWHAARLVRDGIRKLDNWNVDDMIHFPWCLYLATLTCWALYTTTVTTTTPVSSSADNGFRHLESDAAALDESDSEDSEWDSRTEMSALISALSRLDPLKGDTFRKDIRAVAARYPPHGLLTCMIKHLGTVRWAVIREGMIVLKDLQRTEIHRT</sequence>
<evidence type="ECO:0000256" key="7">
    <source>
        <dbReference type="PROSITE-ProRule" id="PRU00042"/>
    </source>
</evidence>
<dbReference type="PROSITE" id="PS50157">
    <property type="entry name" value="ZINC_FINGER_C2H2_2"/>
    <property type="match status" value="2"/>
</dbReference>
<accession>A0A0D2FD16</accession>
<keyword evidence="2" id="KW-0479">Metal-binding</keyword>
<keyword evidence="5" id="KW-0862">Zinc</keyword>
<reference evidence="10 11" key="1">
    <citation type="submission" date="2015-01" db="EMBL/GenBank/DDBJ databases">
        <title>The Genome Sequence of Capronia semiimmersa CBS27337.</title>
        <authorList>
            <consortium name="The Broad Institute Genomics Platform"/>
            <person name="Cuomo C."/>
            <person name="de Hoog S."/>
            <person name="Gorbushina A."/>
            <person name="Stielow B."/>
            <person name="Teixiera M."/>
            <person name="Abouelleil A."/>
            <person name="Chapman S.B."/>
            <person name="Priest M."/>
            <person name="Young S.K."/>
            <person name="Wortman J."/>
            <person name="Nusbaum C."/>
            <person name="Birren B."/>
        </authorList>
    </citation>
    <scope>NUCLEOTIDE SEQUENCE [LARGE SCALE GENOMIC DNA]</scope>
    <source>
        <strain evidence="10 11">CBS 27337</strain>
    </source>
</reference>
<dbReference type="GO" id="GO:0006351">
    <property type="term" value="P:DNA-templated transcription"/>
    <property type="evidence" value="ECO:0007669"/>
    <property type="project" value="InterPro"/>
</dbReference>
<dbReference type="STRING" id="5601.A0A0D2FD16"/>
<evidence type="ECO:0000256" key="3">
    <source>
        <dbReference type="ARBA" id="ARBA00022737"/>
    </source>
</evidence>
<dbReference type="GO" id="GO:0000981">
    <property type="term" value="F:DNA-binding transcription factor activity, RNA polymerase II-specific"/>
    <property type="evidence" value="ECO:0007669"/>
    <property type="project" value="InterPro"/>
</dbReference>
<evidence type="ECO:0000256" key="1">
    <source>
        <dbReference type="ARBA" id="ARBA00004123"/>
    </source>
</evidence>
<organism evidence="10 11">
    <name type="scientific">Phialophora macrospora</name>
    <dbReference type="NCBI Taxonomy" id="1851006"/>
    <lineage>
        <taxon>Eukaryota</taxon>
        <taxon>Fungi</taxon>
        <taxon>Dikarya</taxon>
        <taxon>Ascomycota</taxon>
        <taxon>Pezizomycotina</taxon>
        <taxon>Eurotiomycetes</taxon>
        <taxon>Chaetothyriomycetidae</taxon>
        <taxon>Chaetothyriales</taxon>
        <taxon>Herpotrichiellaceae</taxon>
        <taxon>Phialophora</taxon>
    </lineage>
</organism>
<feature type="region of interest" description="Disordered" evidence="8">
    <location>
        <begin position="219"/>
        <end position="238"/>
    </location>
</feature>
<keyword evidence="4 7" id="KW-0863">Zinc-finger</keyword>
<evidence type="ECO:0000256" key="4">
    <source>
        <dbReference type="ARBA" id="ARBA00022771"/>
    </source>
</evidence>
<dbReference type="PANTHER" id="PTHR40626">
    <property type="entry name" value="MIP31509P"/>
    <property type="match status" value="1"/>
</dbReference>
<dbReference type="InterPro" id="IPR013087">
    <property type="entry name" value="Znf_C2H2_type"/>
</dbReference>
<dbReference type="GO" id="GO:0000785">
    <property type="term" value="C:chromatin"/>
    <property type="evidence" value="ECO:0007669"/>
    <property type="project" value="TreeGrafter"/>
</dbReference>
<dbReference type="SUPFAM" id="SSF57667">
    <property type="entry name" value="beta-beta-alpha zinc fingers"/>
    <property type="match status" value="1"/>
</dbReference>
<dbReference type="Pfam" id="PF04082">
    <property type="entry name" value="Fungal_trans"/>
    <property type="match status" value="1"/>
</dbReference>
<keyword evidence="3" id="KW-0677">Repeat</keyword>
<feature type="domain" description="C2H2-type" evidence="9">
    <location>
        <begin position="44"/>
        <end position="71"/>
    </location>
</feature>
<protein>
    <recommendedName>
        <fullName evidence="9">C2H2-type domain-containing protein</fullName>
    </recommendedName>
</protein>
<feature type="compositionally biased region" description="Pro residues" evidence="8">
    <location>
        <begin position="292"/>
        <end position="305"/>
    </location>
</feature>
<dbReference type="GO" id="GO:0008270">
    <property type="term" value="F:zinc ion binding"/>
    <property type="evidence" value="ECO:0007669"/>
    <property type="project" value="UniProtKB-KW"/>
</dbReference>
<comment type="subcellular location">
    <subcellularLocation>
        <location evidence="1">Nucleus</location>
    </subcellularLocation>
</comment>
<feature type="region of interest" description="Disordered" evidence="8">
    <location>
        <begin position="66"/>
        <end position="136"/>
    </location>
</feature>
<dbReference type="SMART" id="SM00355">
    <property type="entry name" value="ZnF_C2H2"/>
    <property type="match status" value="2"/>
</dbReference>
<dbReference type="Gene3D" id="3.30.160.60">
    <property type="entry name" value="Classic Zinc Finger"/>
    <property type="match status" value="1"/>
</dbReference>
<dbReference type="CDD" id="cd12148">
    <property type="entry name" value="fungal_TF_MHR"/>
    <property type="match status" value="1"/>
</dbReference>
<evidence type="ECO:0000313" key="10">
    <source>
        <dbReference type="EMBL" id="KIW64780.1"/>
    </source>
</evidence>
<evidence type="ECO:0000256" key="6">
    <source>
        <dbReference type="ARBA" id="ARBA00023242"/>
    </source>
</evidence>
<dbReference type="Proteomes" id="UP000054266">
    <property type="component" value="Unassembled WGS sequence"/>
</dbReference>
<dbReference type="InterPro" id="IPR036236">
    <property type="entry name" value="Znf_C2H2_sf"/>
</dbReference>
<dbReference type="EMBL" id="KN846961">
    <property type="protein sequence ID" value="KIW64780.1"/>
    <property type="molecule type" value="Genomic_DNA"/>
</dbReference>
<feature type="compositionally biased region" description="Polar residues" evidence="8">
    <location>
        <begin position="223"/>
        <end position="237"/>
    </location>
</feature>
<evidence type="ECO:0000256" key="5">
    <source>
        <dbReference type="ARBA" id="ARBA00022833"/>
    </source>
</evidence>